<dbReference type="AlphaFoldDB" id="A0AAU6TDG2"/>
<dbReference type="EMBL" id="CP095328">
    <property type="protein sequence ID" value="XAG43123.1"/>
    <property type="molecule type" value="Genomic_DNA"/>
</dbReference>
<protein>
    <submittedName>
        <fullName evidence="1">Uncharacterized protein</fullName>
    </submittedName>
</protein>
<proteinExistence type="predicted"/>
<dbReference type="PROSITE" id="PS51257">
    <property type="entry name" value="PROKAR_LIPOPROTEIN"/>
    <property type="match status" value="1"/>
</dbReference>
<evidence type="ECO:0000313" key="1">
    <source>
        <dbReference type="EMBL" id="XAG43123.1"/>
    </source>
</evidence>
<gene>
    <name evidence="1" type="ORF">MRK42_09185</name>
</gene>
<accession>A0AAU6TDG2</accession>
<name>A0AAU6TDG2_9GAMM</name>
<organism evidence="1">
    <name type="scientific">Aeromonas sp. 19NY04SH05-1</name>
    <dbReference type="NCBI Taxonomy" id="2920537"/>
    <lineage>
        <taxon>Bacteria</taxon>
        <taxon>Pseudomonadati</taxon>
        <taxon>Pseudomonadota</taxon>
        <taxon>Gammaproteobacteria</taxon>
        <taxon>Aeromonadales</taxon>
        <taxon>Aeromonadaceae</taxon>
        <taxon>Aeromonas</taxon>
    </lineage>
</organism>
<dbReference type="RefSeq" id="WP_156130761.1">
    <property type="nucleotide sequence ID" value="NZ_CP095328.1"/>
</dbReference>
<sequence>MDKLNGPMENLNAANYTGAGRACQGLFMLGSACSLKKTARSDHRIWLESGQPGGICFAAFRDEG</sequence>
<reference evidence="1" key="1">
    <citation type="submission" date="2022-03" db="EMBL/GenBank/DDBJ databases">
        <title>Sea Food Isolates.</title>
        <authorList>
            <person name="Li C."/>
        </authorList>
    </citation>
    <scope>NUCLEOTIDE SEQUENCE</scope>
    <source>
        <strain evidence="1">19NY04SH05-1</strain>
    </source>
</reference>